<dbReference type="InterPro" id="IPR029058">
    <property type="entry name" value="AB_hydrolase_fold"/>
</dbReference>
<evidence type="ECO:0000256" key="1">
    <source>
        <dbReference type="SAM" id="SignalP"/>
    </source>
</evidence>
<reference evidence="2" key="1">
    <citation type="submission" date="2019-10" db="EMBL/GenBank/DDBJ databases">
        <title>Draft genome sequence of Panacibacter sp. KCS-6.</title>
        <authorList>
            <person name="Yim K.J."/>
        </authorList>
    </citation>
    <scope>NUCLEOTIDE SEQUENCE</scope>
    <source>
        <strain evidence="2">KCS-6</strain>
    </source>
</reference>
<feature type="chain" id="PRO_5035158479" evidence="1">
    <location>
        <begin position="28"/>
        <end position="501"/>
    </location>
</feature>
<keyword evidence="2" id="KW-0378">Hydrolase</keyword>
<dbReference type="AlphaFoldDB" id="A0A8J8FGC6"/>
<dbReference type="Proteomes" id="UP000598971">
    <property type="component" value="Unassembled WGS sequence"/>
</dbReference>
<evidence type="ECO:0000313" key="3">
    <source>
        <dbReference type="Proteomes" id="UP000598971"/>
    </source>
</evidence>
<keyword evidence="1" id="KW-0732">Signal</keyword>
<comment type="caution">
    <text evidence="2">The sequence shown here is derived from an EMBL/GenBank/DDBJ whole genome shotgun (WGS) entry which is preliminary data.</text>
</comment>
<evidence type="ECO:0000313" key="2">
    <source>
        <dbReference type="EMBL" id="NNV54594.1"/>
    </source>
</evidence>
<dbReference type="RefSeq" id="WP_171606525.1">
    <property type="nucleotide sequence ID" value="NZ_WHPF01000003.1"/>
</dbReference>
<name>A0A8J8FGC6_9BACT</name>
<protein>
    <submittedName>
        <fullName evidence="2">Alpha/beta hydrolase fold domain-containing protein</fullName>
    </submittedName>
</protein>
<organism evidence="2 3">
    <name type="scientific">Limnovirga soli</name>
    <dbReference type="NCBI Taxonomy" id="2656915"/>
    <lineage>
        <taxon>Bacteria</taxon>
        <taxon>Pseudomonadati</taxon>
        <taxon>Bacteroidota</taxon>
        <taxon>Chitinophagia</taxon>
        <taxon>Chitinophagales</taxon>
        <taxon>Chitinophagaceae</taxon>
        <taxon>Limnovirga</taxon>
    </lineage>
</organism>
<feature type="signal peptide" evidence="1">
    <location>
        <begin position="1"/>
        <end position="27"/>
    </location>
</feature>
<keyword evidence="3" id="KW-1185">Reference proteome</keyword>
<sequence length="501" mass="55396">MKKHSSSFCKYVFTSLFYLLISNTLIAQWDEIGSCNIANQLCGFDLTNPIPGLTIGVKNGSNAVVYGVNPNGFKDVQYGLEMQKSCKVSGANDACFTDPSVLKYYVYYPTNYPNYQTCPLLPVIMVHGGSYSDCGDIDNPGIVYMCNEIAKRGFVVFNVEYRRGVLPDRNVVPGFPDLEYISAQQELAVYRGIQDIRGAIRSIVMRERLLATASDYRIDTNNIFIGGVSAGSIIALQTAYQQSQTSQLDVVFPGISTVLGSIDQNYYIGNTTVDIFPKIRGVLNMWGALTIPLNKVNNPANFFLSNISRPPVISFHGDQDHVVWPDTEPLYFSRDIVDPSQFNVNFGRESRCLTNGGTYVLPGDYTTPDLATIGSKSIYTMLKGASIPTELYTDCQMEHGLDCQPGTQGCAAVTFDSEFGTHYTNENDVNSYIAGRAATFFVTVAKYLNNNKFQMSKFVECRNDRHGCTLNANNKLDDLNSCTAYTPATQDDYSCSDILNP</sequence>
<dbReference type="GO" id="GO:0016787">
    <property type="term" value="F:hydrolase activity"/>
    <property type="evidence" value="ECO:0007669"/>
    <property type="project" value="UniProtKB-KW"/>
</dbReference>
<gene>
    <name evidence="2" type="ORF">GD597_03910</name>
</gene>
<accession>A0A8J8FGC6</accession>
<dbReference type="Gene3D" id="3.40.50.1820">
    <property type="entry name" value="alpha/beta hydrolase"/>
    <property type="match status" value="1"/>
</dbReference>
<dbReference type="SUPFAM" id="SSF53474">
    <property type="entry name" value="alpha/beta-Hydrolases"/>
    <property type="match status" value="1"/>
</dbReference>
<dbReference type="EMBL" id="WHPF01000003">
    <property type="protein sequence ID" value="NNV54594.1"/>
    <property type="molecule type" value="Genomic_DNA"/>
</dbReference>
<proteinExistence type="predicted"/>